<organism evidence="2 3">
    <name type="scientific">Nepenthes gracilis</name>
    <name type="common">Slender pitcher plant</name>
    <dbReference type="NCBI Taxonomy" id="150966"/>
    <lineage>
        <taxon>Eukaryota</taxon>
        <taxon>Viridiplantae</taxon>
        <taxon>Streptophyta</taxon>
        <taxon>Embryophyta</taxon>
        <taxon>Tracheophyta</taxon>
        <taxon>Spermatophyta</taxon>
        <taxon>Magnoliopsida</taxon>
        <taxon>eudicotyledons</taxon>
        <taxon>Gunneridae</taxon>
        <taxon>Pentapetalae</taxon>
        <taxon>Caryophyllales</taxon>
        <taxon>Nepenthaceae</taxon>
        <taxon>Nepenthes</taxon>
    </lineage>
</organism>
<sequence>MAATPFSNIIVSPPKSTHRGPLPLRTASIHEMKSISAPHGPLPLRTASIHEIKSTRALQIMAHCQERYDISQEHGFMVPWLECWGHAL</sequence>
<evidence type="ECO:0000313" key="3">
    <source>
        <dbReference type="Proteomes" id="UP001279734"/>
    </source>
</evidence>
<keyword evidence="3" id="KW-1185">Reference proteome</keyword>
<dbReference type="Proteomes" id="UP001279734">
    <property type="component" value="Unassembled WGS sequence"/>
</dbReference>
<accession>A0AAD3XWS5</accession>
<protein>
    <submittedName>
        <fullName evidence="2">Uncharacterized protein</fullName>
    </submittedName>
</protein>
<comment type="caution">
    <text evidence="2">The sequence shown here is derived from an EMBL/GenBank/DDBJ whole genome shotgun (WGS) entry which is preliminary data.</text>
</comment>
<feature type="region of interest" description="Disordered" evidence="1">
    <location>
        <begin position="1"/>
        <end position="21"/>
    </location>
</feature>
<name>A0AAD3XWS5_NEPGR</name>
<proteinExistence type="predicted"/>
<gene>
    <name evidence="2" type="ORF">Nepgr_021145</name>
</gene>
<dbReference type="EMBL" id="BSYO01000020">
    <property type="protein sequence ID" value="GMH19304.1"/>
    <property type="molecule type" value="Genomic_DNA"/>
</dbReference>
<evidence type="ECO:0000313" key="2">
    <source>
        <dbReference type="EMBL" id="GMH19304.1"/>
    </source>
</evidence>
<feature type="compositionally biased region" description="Polar residues" evidence="1">
    <location>
        <begin position="1"/>
        <end position="10"/>
    </location>
</feature>
<reference evidence="2" key="1">
    <citation type="submission" date="2023-05" db="EMBL/GenBank/DDBJ databases">
        <title>Nepenthes gracilis genome sequencing.</title>
        <authorList>
            <person name="Fukushima K."/>
        </authorList>
    </citation>
    <scope>NUCLEOTIDE SEQUENCE</scope>
    <source>
        <strain evidence="2">SING2019-196</strain>
    </source>
</reference>
<dbReference type="AlphaFoldDB" id="A0AAD3XWS5"/>
<evidence type="ECO:0000256" key="1">
    <source>
        <dbReference type="SAM" id="MobiDB-lite"/>
    </source>
</evidence>